<protein>
    <submittedName>
        <fullName evidence="2">Glutamate--cysteine ligase</fullName>
    </submittedName>
</protein>
<organism evidence="2 3">
    <name type="scientific">Tistrella mobilis</name>
    <dbReference type="NCBI Taxonomy" id="171437"/>
    <lineage>
        <taxon>Bacteria</taxon>
        <taxon>Pseudomonadati</taxon>
        <taxon>Pseudomonadota</taxon>
        <taxon>Alphaproteobacteria</taxon>
        <taxon>Geminicoccales</taxon>
        <taxon>Geminicoccaceae</taxon>
        <taxon>Tistrella</taxon>
    </lineage>
</organism>
<dbReference type="Gene3D" id="3.40.50.11280">
    <property type="entry name" value="Glutamate-cysteine ligase, N-terminal domain"/>
    <property type="match status" value="1"/>
</dbReference>
<dbReference type="NCBIfam" id="TIGR02049">
    <property type="entry name" value="gshA_ferroox"/>
    <property type="match status" value="1"/>
</dbReference>
<dbReference type="GO" id="GO:0016874">
    <property type="term" value="F:ligase activity"/>
    <property type="evidence" value="ECO:0007669"/>
    <property type="project" value="UniProtKB-KW"/>
</dbReference>
<dbReference type="EMBL" id="DMAI01000223">
    <property type="protein sequence ID" value="HAE48561.1"/>
    <property type="molecule type" value="Genomic_DNA"/>
</dbReference>
<accession>A0A3B9IL25</accession>
<proteinExistence type="predicted"/>
<keyword evidence="2" id="KW-0436">Ligase</keyword>
<reference evidence="2 3" key="1">
    <citation type="journal article" date="2018" name="Nat. Biotechnol.">
        <title>A standardized bacterial taxonomy based on genome phylogeny substantially revises the tree of life.</title>
        <authorList>
            <person name="Parks D.H."/>
            <person name="Chuvochina M."/>
            <person name="Waite D.W."/>
            <person name="Rinke C."/>
            <person name="Skarshewski A."/>
            <person name="Chaumeil P.A."/>
            <person name="Hugenholtz P."/>
        </authorList>
    </citation>
    <scope>NUCLEOTIDE SEQUENCE [LARGE SCALE GENOMIC DNA]</scope>
    <source>
        <strain evidence="2">UBA8739</strain>
    </source>
</reference>
<dbReference type="InterPro" id="IPR042520">
    <property type="entry name" value="GshA_N"/>
</dbReference>
<evidence type="ECO:0000256" key="1">
    <source>
        <dbReference type="SAM" id="MobiDB-lite"/>
    </source>
</evidence>
<feature type="compositionally biased region" description="Basic and acidic residues" evidence="1">
    <location>
        <begin position="9"/>
        <end position="21"/>
    </location>
</feature>
<evidence type="ECO:0000313" key="2">
    <source>
        <dbReference type="EMBL" id="HAE48561.1"/>
    </source>
</evidence>
<dbReference type="InterPro" id="IPR011718">
    <property type="entry name" value="GshA"/>
</dbReference>
<gene>
    <name evidence="2" type="primary">gshA</name>
    <name evidence="2" type="ORF">DCK97_14170</name>
</gene>
<dbReference type="Pfam" id="PF08886">
    <property type="entry name" value="GshA"/>
    <property type="match status" value="1"/>
</dbReference>
<evidence type="ECO:0000313" key="3">
    <source>
        <dbReference type="Proteomes" id="UP000257706"/>
    </source>
</evidence>
<name>A0A3B9IL25_9PROT</name>
<comment type="caution">
    <text evidence="2">The sequence shown here is derived from an EMBL/GenBank/DDBJ whole genome shotgun (WGS) entry which is preliminary data.</text>
</comment>
<feature type="region of interest" description="Disordered" evidence="1">
    <location>
        <begin position="1"/>
        <end position="69"/>
    </location>
</feature>
<dbReference type="Proteomes" id="UP000257706">
    <property type="component" value="Unassembled WGS sequence"/>
</dbReference>
<dbReference type="AlphaFoldDB" id="A0A3B9IL25"/>
<sequence length="495" mass="53719">MAVAPATDPGRRLPCRADARPGDPFQGRPACGAPGAAEGGAVRSGPAGPHAPPAGHHDQGGGRSSRRQTPVCRIRHPEAARPMQTLILPLLDDILASQADKVTAWFDARFAETPALPYASVDLRHSGVKIAPVDTNLFSAGFNNISRAARGRASERFKTHLARVAPDGRRLLIVPENHTRNLHYLENVRVLAGIIEQAGWEVRLGSLMYDLDEAMVLETATGADIRVEPLRREDGRIGTADGFVPDVVLMNNDMTAGAPSILVDLEQPVIPPLSLGWYRRRKSGHFSAYAQVADAFAEEFDVDPWLIQALWHQCGQINFREKAGLGCVARGVDKVLHLTREKYRQYGIESDPYVFVKADSGTYGMGVMTARSGEDILEMNKKTRHKMNVIKEGALNTEVIVQEGVPTVDLIEGESAEPVIYLVDGRAVGGFYRVNKGRGEYDSLNAMGAYFTQMCDEVEPRIEPAGNGGDAPCPFRVFGVLGSLAALAAAREQVI</sequence>
<feature type="compositionally biased region" description="Low complexity" evidence="1">
    <location>
        <begin position="27"/>
        <end position="48"/>
    </location>
</feature>